<evidence type="ECO:0000256" key="9">
    <source>
        <dbReference type="ARBA" id="ARBA00023136"/>
    </source>
</evidence>
<dbReference type="AlphaFoldDB" id="A0A9D1EA93"/>
<keyword evidence="7 11" id="KW-1133">Transmembrane helix</keyword>
<reference evidence="13" key="1">
    <citation type="submission" date="2020-10" db="EMBL/GenBank/DDBJ databases">
        <authorList>
            <person name="Gilroy R."/>
        </authorList>
    </citation>
    <scope>NUCLEOTIDE SEQUENCE</scope>
    <source>
        <strain evidence="13">ChiSjej5B23-6657</strain>
    </source>
</reference>
<organism evidence="13 14">
    <name type="scientific">Candidatus Pullilachnospira gallistercoris</name>
    <dbReference type="NCBI Taxonomy" id="2840911"/>
    <lineage>
        <taxon>Bacteria</taxon>
        <taxon>Bacillati</taxon>
        <taxon>Bacillota</taxon>
        <taxon>Clostridia</taxon>
        <taxon>Lachnospirales</taxon>
        <taxon>Lachnospiraceae</taxon>
        <taxon>Lachnospiraceae incertae sedis</taxon>
        <taxon>Candidatus Pullilachnospira</taxon>
    </lineage>
</organism>
<feature type="transmembrane region" description="Helical" evidence="11">
    <location>
        <begin position="219"/>
        <end position="243"/>
    </location>
</feature>
<dbReference type="GO" id="GO:0045259">
    <property type="term" value="C:proton-transporting ATP synthase complex"/>
    <property type="evidence" value="ECO:0007669"/>
    <property type="project" value="UniProtKB-KW"/>
</dbReference>
<accession>A0A9D1EA93</accession>
<reference evidence="13" key="2">
    <citation type="journal article" date="2021" name="PeerJ">
        <title>Extensive microbial diversity within the chicken gut microbiome revealed by metagenomics and culture.</title>
        <authorList>
            <person name="Gilroy R."/>
            <person name="Ravi A."/>
            <person name="Getino M."/>
            <person name="Pursley I."/>
            <person name="Horton D.L."/>
            <person name="Alikhan N.F."/>
            <person name="Baker D."/>
            <person name="Gharbi K."/>
            <person name="Hall N."/>
            <person name="Watson M."/>
            <person name="Adriaenssens E.M."/>
            <person name="Foster-Nyarko E."/>
            <person name="Jarju S."/>
            <person name="Secka A."/>
            <person name="Antonio M."/>
            <person name="Oren A."/>
            <person name="Chaudhuri R.R."/>
            <person name="La Ragione R."/>
            <person name="Hildebrand F."/>
            <person name="Pallen M.J."/>
        </authorList>
    </citation>
    <scope>NUCLEOTIDE SEQUENCE</scope>
    <source>
        <strain evidence="13">ChiSjej5B23-6657</strain>
    </source>
</reference>
<keyword evidence="10 11" id="KW-0066">ATP synthesis</keyword>
<evidence type="ECO:0000256" key="3">
    <source>
        <dbReference type="ARBA" id="ARBA00022448"/>
    </source>
</evidence>
<evidence type="ECO:0000313" key="14">
    <source>
        <dbReference type="Proteomes" id="UP000823912"/>
    </source>
</evidence>
<name>A0A9D1EA93_9FIRM</name>
<feature type="transmembrane region" description="Helical" evidence="11">
    <location>
        <begin position="128"/>
        <end position="145"/>
    </location>
</feature>
<evidence type="ECO:0000313" key="13">
    <source>
        <dbReference type="EMBL" id="HIR71274.1"/>
    </source>
</evidence>
<dbReference type="NCBIfam" id="TIGR01131">
    <property type="entry name" value="ATP_synt_6_or_A"/>
    <property type="match status" value="1"/>
</dbReference>
<dbReference type="InterPro" id="IPR000568">
    <property type="entry name" value="ATP_synth_F0_asu"/>
</dbReference>
<dbReference type="InterPro" id="IPR035908">
    <property type="entry name" value="F0_ATP_A_sf"/>
</dbReference>
<dbReference type="InterPro" id="IPR023011">
    <property type="entry name" value="ATP_synth_F0_asu_AS"/>
</dbReference>
<evidence type="ECO:0000256" key="4">
    <source>
        <dbReference type="ARBA" id="ARBA00022547"/>
    </source>
</evidence>
<evidence type="ECO:0000256" key="7">
    <source>
        <dbReference type="ARBA" id="ARBA00022989"/>
    </source>
</evidence>
<dbReference type="CDD" id="cd00310">
    <property type="entry name" value="ATP-synt_Fo_a_6"/>
    <property type="match status" value="1"/>
</dbReference>
<feature type="transmembrane region" description="Helical" evidence="11">
    <location>
        <begin position="30"/>
        <end position="52"/>
    </location>
</feature>
<dbReference type="GO" id="GO:0042777">
    <property type="term" value="P:proton motive force-driven plasma membrane ATP synthesis"/>
    <property type="evidence" value="ECO:0007669"/>
    <property type="project" value="TreeGrafter"/>
</dbReference>
<keyword evidence="6 11" id="KW-0375">Hydrogen ion transport</keyword>
<dbReference type="Gene3D" id="1.20.120.220">
    <property type="entry name" value="ATP synthase, F0 complex, subunit A"/>
    <property type="match status" value="1"/>
</dbReference>
<comment type="similarity">
    <text evidence="2 11 12">Belongs to the ATPase A chain family.</text>
</comment>
<comment type="caution">
    <text evidence="13">The sequence shown here is derived from an EMBL/GenBank/DDBJ whole genome shotgun (WGS) entry which is preliminary data.</text>
</comment>
<evidence type="ECO:0000256" key="6">
    <source>
        <dbReference type="ARBA" id="ARBA00022781"/>
    </source>
</evidence>
<sequence>MRERAGEREVTGMDFMIHGIYSYEFFGETVWITTSHVCVLIVLLVLLGFALAANRKIRRAARELSDREAPGGMVNFLELLVEKLDDMVEHAMGIHAPAFVNYIGTVFLFLLCSNVSGLFGLRPPTADYGTTLALALMTFVLIWTVRIRHQRPGRIWGELCSPLPSWLPLWVPVNLISELAIPISLSLRLFANVLSGTVMLALVYGLLREIAYVWPAALHAYFDLFSGAIQTYVFCMLTMTYIARSYGEEAQES</sequence>
<evidence type="ECO:0000256" key="1">
    <source>
        <dbReference type="ARBA" id="ARBA00004141"/>
    </source>
</evidence>
<dbReference type="InterPro" id="IPR045082">
    <property type="entry name" value="ATP_syn_F0_a_bact/chloroplast"/>
</dbReference>
<keyword evidence="3 11" id="KW-0813">Transport</keyword>
<keyword evidence="8 11" id="KW-0406">Ion transport</keyword>
<dbReference type="PROSITE" id="PS00449">
    <property type="entry name" value="ATPASE_A"/>
    <property type="match status" value="1"/>
</dbReference>
<evidence type="ECO:0000256" key="12">
    <source>
        <dbReference type="RuleBase" id="RU000483"/>
    </source>
</evidence>
<gene>
    <name evidence="11 13" type="primary">atpB</name>
    <name evidence="13" type="ORF">IAA55_08335</name>
</gene>
<feature type="transmembrane region" description="Helical" evidence="11">
    <location>
        <begin position="99"/>
        <end position="122"/>
    </location>
</feature>
<dbReference type="PANTHER" id="PTHR42823">
    <property type="entry name" value="ATP SYNTHASE SUBUNIT A, CHLOROPLASTIC"/>
    <property type="match status" value="1"/>
</dbReference>
<evidence type="ECO:0000256" key="5">
    <source>
        <dbReference type="ARBA" id="ARBA00022692"/>
    </source>
</evidence>
<dbReference type="PANTHER" id="PTHR42823:SF3">
    <property type="entry name" value="ATP SYNTHASE SUBUNIT A, CHLOROPLASTIC"/>
    <property type="match status" value="1"/>
</dbReference>
<dbReference type="GO" id="GO:0005886">
    <property type="term" value="C:plasma membrane"/>
    <property type="evidence" value="ECO:0007669"/>
    <property type="project" value="UniProtKB-SubCell"/>
</dbReference>
<dbReference type="Proteomes" id="UP000823912">
    <property type="component" value="Unassembled WGS sequence"/>
</dbReference>
<dbReference type="GO" id="GO:0046933">
    <property type="term" value="F:proton-transporting ATP synthase activity, rotational mechanism"/>
    <property type="evidence" value="ECO:0007669"/>
    <property type="project" value="UniProtKB-UniRule"/>
</dbReference>
<comment type="subcellular location">
    <subcellularLocation>
        <location evidence="11 12">Cell membrane</location>
        <topology evidence="11 12">Multi-pass membrane protein</topology>
    </subcellularLocation>
    <subcellularLocation>
        <location evidence="1">Membrane</location>
        <topology evidence="1">Multi-pass membrane protein</topology>
    </subcellularLocation>
</comment>
<keyword evidence="9 11" id="KW-0472">Membrane</keyword>
<evidence type="ECO:0000256" key="10">
    <source>
        <dbReference type="ARBA" id="ARBA00023310"/>
    </source>
</evidence>
<dbReference type="Pfam" id="PF00119">
    <property type="entry name" value="ATP-synt_A"/>
    <property type="match status" value="1"/>
</dbReference>
<keyword evidence="4 11" id="KW-0138">CF(0)</keyword>
<dbReference type="SUPFAM" id="SSF81336">
    <property type="entry name" value="F1F0 ATP synthase subunit A"/>
    <property type="match status" value="1"/>
</dbReference>
<protein>
    <recommendedName>
        <fullName evidence="11 12">ATP synthase subunit a</fullName>
    </recommendedName>
    <alternativeName>
        <fullName evidence="11">ATP synthase F0 sector subunit a</fullName>
    </alternativeName>
    <alternativeName>
        <fullName evidence="11">F-ATPase subunit 6</fullName>
    </alternativeName>
</protein>
<proteinExistence type="inferred from homology"/>
<dbReference type="EMBL" id="DVHM01000133">
    <property type="protein sequence ID" value="HIR71274.1"/>
    <property type="molecule type" value="Genomic_DNA"/>
</dbReference>
<evidence type="ECO:0000256" key="8">
    <source>
        <dbReference type="ARBA" id="ARBA00023065"/>
    </source>
</evidence>
<comment type="function">
    <text evidence="11 12">Key component of the proton channel; it plays a direct role in the translocation of protons across the membrane.</text>
</comment>
<feature type="transmembrane region" description="Helical" evidence="11">
    <location>
        <begin position="189"/>
        <end position="207"/>
    </location>
</feature>
<evidence type="ECO:0000256" key="11">
    <source>
        <dbReference type="HAMAP-Rule" id="MF_01393"/>
    </source>
</evidence>
<dbReference type="HAMAP" id="MF_01393">
    <property type="entry name" value="ATP_synth_a_bact"/>
    <property type="match status" value="1"/>
</dbReference>
<keyword evidence="5 11" id="KW-0812">Transmembrane</keyword>
<evidence type="ECO:0000256" key="2">
    <source>
        <dbReference type="ARBA" id="ARBA00006810"/>
    </source>
</evidence>
<keyword evidence="11" id="KW-1003">Cell membrane</keyword>
<dbReference type="PRINTS" id="PR00123">
    <property type="entry name" value="ATPASEA"/>
</dbReference>